<organism evidence="2 3">
    <name type="scientific">Eikenella glucosivorans</name>
    <dbReference type="NCBI Taxonomy" id="2766967"/>
    <lineage>
        <taxon>Bacteria</taxon>
        <taxon>Pseudomonadati</taxon>
        <taxon>Pseudomonadota</taxon>
        <taxon>Betaproteobacteria</taxon>
        <taxon>Neisseriales</taxon>
        <taxon>Neisseriaceae</taxon>
        <taxon>Eikenella</taxon>
    </lineage>
</organism>
<accession>A0ABS0N866</accession>
<dbReference type="EMBL" id="JACSGR010000002">
    <property type="protein sequence ID" value="MBH5328469.1"/>
    <property type="molecule type" value="Genomic_DNA"/>
</dbReference>
<dbReference type="RefSeq" id="WP_197902398.1">
    <property type="nucleotide sequence ID" value="NZ_JACSGR010000002.1"/>
</dbReference>
<protein>
    <submittedName>
        <fullName evidence="2">Methyltransferase domain-containing protein</fullName>
    </submittedName>
</protein>
<dbReference type="SUPFAM" id="SSF53335">
    <property type="entry name" value="S-adenosyl-L-methionine-dependent methyltransferases"/>
    <property type="match status" value="1"/>
</dbReference>
<dbReference type="Proteomes" id="UP000768471">
    <property type="component" value="Unassembled WGS sequence"/>
</dbReference>
<name>A0ABS0N866_9NEIS</name>
<dbReference type="GO" id="GO:0008233">
    <property type="term" value="F:peptidase activity"/>
    <property type="evidence" value="ECO:0007669"/>
    <property type="project" value="UniProtKB-KW"/>
</dbReference>
<dbReference type="Gene3D" id="3.40.50.150">
    <property type="entry name" value="Vaccinia Virus protein VP39"/>
    <property type="match status" value="1"/>
</dbReference>
<keyword evidence="2" id="KW-0645">Protease</keyword>
<dbReference type="InterPro" id="IPR029063">
    <property type="entry name" value="SAM-dependent_MTases_sf"/>
</dbReference>
<comment type="caution">
    <text evidence="2">The sequence shown here is derived from an EMBL/GenBank/DDBJ whole genome shotgun (WGS) entry which is preliminary data.</text>
</comment>
<gene>
    <name evidence="2" type="ORF">H9Q10_02120</name>
</gene>
<dbReference type="CDD" id="cd02440">
    <property type="entry name" value="AdoMet_MTases"/>
    <property type="match status" value="1"/>
</dbReference>
<dbReference type="GO" id="GO:0006508">
    <property type="term" value="P:proteolysis"/>
    <property type="evidence" value="ECO:0007669"/>
    <property type="project" value="UniProtKB-KW"/>
</dbReference>
<sequence length="269" mass="29953">MPNTTRTLPADFAAAYRARMAELGFCEKPAAEWDGKAAGFNAKVRRPSAYADTFLSRMDIRPEDTVLDVGCGPGILALRLAPQVRRLYGLDYSPAMLQCLRENAEAAGCRNITPLLLSKEDDWRGRVPVCDSVIASRSGLDGDLAALFAKLSAHALRAVYFSMLVGGRFDYSPVSALLGRSRAPYPDYIYAVNILYQMGYDAEVSFITTPGRLADCTDLDDFLHRMHAAYHPLSPADLRRLTDFFHAEGHRFAQDEFAMKWALISWRTD</sequence>
<feature type="domain" description="Methyltransferase" evidence="1">
    <location>
        <begin position="66"/>
        <end position="115"/>
    </location>
</feature>
<keyword evidence="2" id="KW-0808">Transferase</keyword>
<dbReference type="GO" id="GO:0032259">
    <property type="term" value="P:methylation"/>
    <property type="evidence" value="ECO:0007669"/>
    <property type="project" value="UniProtKB-KW"/>
</dbReference>
<keyword evidence="3" id="KW-1185">Reference proteome</keyword>
<evidence type="ECO:0000259" key="1">
    <source>
        <dbReference type="Pfam" id="PF13649"/>
    </source>
</evidence>
<evidence type="ECO:0000313" key="3">
    <source>
        <dbReference type="Proteomes" id="UP000768471"/>
    </source>
</evidence>
<proteinExistence type="predicted"/>
<keyword evidence="2" id="KW-0378">Hydrolase</keyword>
<dbReference type="InterPro" id="IPR041698">
    <property type="entry name" value="Methyltransf_25"/>
</dbReference>
<keyword evidence="2" id="KW-0489">Methyltransferase</keyword>
<dbReference type="GO" id="GO:0008168">
    <property type="term" value="F:methyltransferase activity"/>
    <property type="evidence" value="ECO:0007669"/>
    <property type="project" value="UniProtKB-KW"/>
</dbReference>
<reference evidence="2 3" key="1">
    <citation type="submission" date="2020-09" db="EMBL/GenBank/DDBJ databases">
        <title>Eikenella S3660 sp. nov., isolated from a throat swab.</title>
        <authorList>
            <person name="Buhl M."/>
        </authorList>
    </citation>
    <scope>NUCLEOTIDE SEQUENCE [LARGE SCALE GENOMIC DNA]</scope>
    <source>
        <strain evidence="2 3">S3360</strain>
    </source>
</reference>
<dbReference type="Pfam" id="PF13649">
    <property type="entry name" value="Methyltransf_25"/>
    <property type="match status" value="1"/>
</dbReference>
<evidence type="ECO:0000313" key="2">
    <source>
        <dbReference type="EMBL" id="MBH5328469.1"/>
    </source>
</evidence>